<evidence type="ECO:0000256" key="1">
    <source>
        <dbReference type="SAM" id="Phobius"/>
    </source>
</evidence>
<gene>
    <name evidence="2" type="ORF">HMPREF9997_01588</name>
</gene>
<comment type="caution">
    <text evidence="2">The sequence shown here is derived from an EMBL/GenBank/DDBJ whole genome shotgun (WGS) entry which is preliminary data.</text>
</comment>
<feature type="transmembrane region" description="Helical" evidence="1">
    <location>
        <begin position="21"/>
        <end position="42"/>
    </location>
</feature>
<keyword evidence="3" id="KW-1185">Reference proteome</keyword>
<name>L1MF75_9CORY</name>
<feature type="transmembrane region" description="Helical" evidence="1">
    <location>
        <begin position="48"/>
        <end position="67"/>
    </location>
</feature>
<keyword evidence="1" id="KW-0812">Transmembrane</keyword>
<evidence type="ECO:0000313" key="3">
    <source>
        <dbReference type="Proteomes" id="UP000010445"/>
    </source>
</evidence>
<accession>L1MF75</accession>
<dbReference type="HOGENOM" id="CLU_2315530_0_0_11"/>
<evidence type="ECO:0000313" key="2">
    <source>
        <dbReference type="EMBL" id="EKX89893.1"/>
    </source>
</evidence>
<dbReference type="EMBL" id="AMEM01000019">
    <property type="protein sequence ID" value="EKX89893.1"/>
    <property type="molecule type" value="Genomic_DNA"/>
</dbReference>
<reference evidence="2 3" key="1">
    <citation type="submission" date="2012-05" db="EMBL/GenBank/DDBJ databases">
        <authorList>
            <person name="Weinstock G."/>
            <person name="Sodergren E."/>
            <person name="Lobos E.A."/>
            <person name="Fulton L."/>
            <person name="Fulton R."/>
            <person name="Courtney L."/>
            <person name="Fronick C."/>
            <person name="O'Laughlin M."/>
            <person name="Godfrey J."/>
            <person name="Wilson R.M."/>
            <person name="Miner T."/>
            <person name="Farmer C."/>
            <person name="Delehaunty K."/>
            <person name="Cordes M."/>
            <person name="Minx P."/>
            <person name="Tomlinson C."/>
            <person name="Chen J."/>
            <person name="Wollam A."/>
            <person name="Pepin K.H."/>
            <person name="Bhonagiri V."/>
            <person name="Zhang X."/>
            <person name="Suruliraj S."/>
            <person name="Warren W."/>
            <person name="Mitreva M."/>
            <person name="Mardis E.R."/>
            <person name="Wilson R.K."/>
        </authorList>
    </citation>
    <scope>NUCLEOTIDE SEQUENCE [LARGE SCALE GENOMIC DNA]</scope>
    <source>
        <strain evidence="2 3">F0235</strain>
    </source>
</reference>
<dbReference type="AlphaFoldDB" id="L1MF75"/>
<feature type="transmembrane region" description="Helical" evidence="1">
    <location>
        <begin position="74"/>
        <end position="98"/>
    </location>
</feature>
<dbReference type="PATRIC" id="fig|1035195.3.peg.1430"/>
<keyword evidence="1" id="KW-0472">Membrane</keyword>
<proteinExistence type="predicted"/>
<organism evidence="2 3">
    <name type="scientific">Corynebacterium durum F0235</name>
    <dbReference type="NCBI Taxonomy" id="1035195"/>
    <lineage>
        <taxon>Bacteria</taxon>
        <taxon>Bacillati</taxon>
        <taxon>Actinomycetota</taxon>
        <taxon>Actinomycetes</taxon>
        <taxon>Mycobacteriales</taxon>
        <taxon>Corynebacteriaceae</taxon>
        <taxon>Corynebacterium</taxon>
    </lineage>
</organism>
<keyword evidence="1" id="KW-1133">Transmembrane helix</keyword>
<sequence length="100" mass="11354">MQQEGRKKEGCQMADMVDQRNWKTITAWILIVVVWVCTPFIGDRIPTWVAWAYCLFSPAAVIFGLYVAWTKRSVFLGIASILTIFSWLIILVVGLALFGI</sequence>
<protein>
    <submittedName>
        <fullName evidence="2">Uncharacterized protein</fullName>
    </submittedName>
</protein>
<dbReference type="Proteomes" id="UP000010445">
    <property type="component" value="Unassembled WGS sequence"/>
</dbReference>